<protein>
    <recommendedName>
        <fullName evidence="2">DUF418 domain-containing protein</fullName>
    </recommendedName>
</protein>
<feature type="transmembrane region" description="Helical" evidence="1">
    <location>
        <begin position="69"/>
        <end position="86"/>
    </location>
</feature>
<feature type="transmembrane region" description="Helical" evidence="1">
    <location>
        <begin position="142"/>
        <end position="171"/>
    </location>
</feature>
<dbReference type="EMBL" id="BAABRP010000012">
    <property type="protein sequence ID" value="GAA5514034.1"/>
    <property type="molecule type" value="Genomic_DNA"/>
</dbReference>
<feature type="transmembrane region" description="Helical" evidence="1">
    <location>
        <begin position="268"/>
        <end position="286"/>
    </location>
</feature>
<evidence type="ECO:0000313" key="3">
    <source>
        <dbReference type="EMBL" id="GAA5514034.1"/>
    </source>
</evidence>
<evidence type="ECO:0000313" key="4">
    <source>
        <dbReference type="Proteomes" id="UP001401887"/>
    </source>
</evidence>
<evidence type="ECO:0000256" key="1">
    <source>
        <dbReference type="SAM" id="Phobius"/>
    </source>
</evidence>
<keyword evidence="4" id="KW-1185">Reference proteome</keyword>
<organism evidence="3 4">
    <name type="scientific">Deinococcus carri</name>
    <dbReference type="NCBI Taxonomy" id="1211323"/>
    <lineage>
        <taxon>Bacteria</taxon>
        <taxon>Thermotogati</taxon>
        <taxon>Deinococcota</taxon>
        <taxon>Deinococci</taxon>
        <taxon>Deinococcales</taxon>
        <taxon>Deinococcaceae</taxon>
        <taxon>Deinococcus</taxon>
    </lineage>
</organism>
<name>A0ABP9W9L3_9DEIO</name>
<dbReference type="InterPro" id="IPR052529">
    <property type="entry name" value="Bact_Transport_Assoc"/>
</dbReference>
<keyword evidence="1" id="KW-0472">Membrane</keyword>
<gene>
    <name evidence="3" type="ORF">Dcar01_02783</name>
</gene>
<feature type="transmembrane region" description="Helical" evidence="1">
    <location>
        <begin position="292"/>
        <end position="313"/>
    </location>
</feature>
<keyword evidence="1" id="KW-1133">Transmembrane helix</keyword>
<feature type="domain" description="DUF418" evidence="2">
    <location>
        <begin position="174"/>
        <end position="332"/>
    </location>
</feature>
<evidence type="ECO:0000259" key="2">
    <source>
        <dbReference type="Pfam" id="PF04235"/>
    </source>
</evidence>
<dbReference type="Pfam" id="PF04235">
    <property type="entry name" value="DUF418"/>
    <property type="match status" value="1"/>
</dbReference>
<dbReference type="PANTHER" id="PTHR30590">
    <property type="entry name" value="INNER MEMBRANE PROTEIN"/>
    <property type="match status" value="1"/>
</dbReference>
<dbReference type="RefSeq" id="WP_345466241.1">
    <property type="nucleotide sequence ID" value="NZ_BAABRP010000012.1"/>
</dbReference>
<dbReference type="InterPro" id="IPR007349">
    <property type="entry name" value="DUF418"/>
</dbReference>
<comment type="caution">
    <text evidence="3">The sequence shown here is derived from an EMBL/GenBank/DDBJ whole genome shotgun (WGS) entry which is preliminary data.</text>
</comment>
<dbReference type="Proteomes" id="UP001401887">
    <property type="component" value="Unassembled WGS sequence"/>
</dbReference>
<dbReference type="PANTHER" id="PTHR30590:SF2">
    <property type="entry name" value="INNER MEMBRANE PROTEIN"/>
    <property type="match status" value="1"/>
</dbReference>
<feature type="transmembrane region" description="Helical" evidence="1">
    <location>
        <begin position="191"/>
        <end position="209"/>
    </location>
</feature>
<keyword evidence="1" id="KW-0812">Transmembrane</keyword>
<reference evidence="3 4" key="1">
    <citation type="submission" date="2024-02" db="EMBL/GenBank/DDBJ databases">
        <title>Deinococcus carri NBRC 110142.</title>
        <authorList>
            <person name="Ichikawa N."/>
            <person name="Katano-Makiyama Y."/>
            <person name="Hidaka K."/>
        </authorList>
    </citation>
    <scope>NUCLEOTIDE SEQUENCE [LARGE SCALE GENOMIC DNA]</scope>
    <source>
        <strain evidence="3 4">NBRC 110142</strain>
    </source>
</reference>
<proteinExistence type="predicted"/>
<sequence length="337" mass="38358">MEKYLVAVPSSNDARDRETRRLEVLDVLRGVSLIGIPIINSSSILRLNIDTDLSLSIYKWTELLFRGHFFPIFSMLFGVTAGMLLMRTRQRGQPASRIFLRRLGIMALFGIFHRLLQPGEVLLPYAIFGLLLIPFDYLPLKFVLISSLIFTLLALCTTPILLTPAMFLLGLSLQRAQIFEKSNRIQPTLRWLFPFLTLLAATLTVWTYARGPQADALLPVAGFAFDLNTLTGLVGAGALTTGVWFLVRNYKHLPAYLRPLSFLGRMSLSNYILQTLVFALLGWLGWREGPFWLIIPACLIAYAFNFIFSKLWLKHHQSGPLEWLWRWGTTGKRPENI</sequence>
<accession>A0ABP9W9L3</accession>
<feature type="transmembrane region" description="Helical" evidence="1">
    <location>
        <begin position="229"/>
        <end position="247"/>
    </location>
</feature>
<feature type="transmembrane region" description="Helical" evidence="1">
    <location>
        <begin position="27"/>
        <end position="49"/>
    </location>
</feature>